<protein>
    <recommendedName>
        <fullName evidence="4">DUF4044 domain-containing protein</fullName>
    </recommendedName>
</protein>
<evidence type="ECO:0008006" key="4">
    <source>
        <dbReference type="Google" id="ProtNLM"/>
    </source>
</evidence>
<keyword evidence="1" id="KW-0812">Transmembrane</keyword>
<evidence type="ECO:0000313" key="2">
    <source>
        <dbReference type="EMBL" id="GLO66514.1"/>
    </source>
</evidence>
<dbReference type="EMBL" id="BSKO01000001">
    <property type="protein sequence ID" value="GLO66514.1"/>
    <property type="molecule type" value="Genomic_DNA"/>
</dbReference>
<dbReference type="NCBIfam" id="NF033880">
    <property type="entry name" value="Prli42"/>
    <property type="match status" value="1"/>
</dbReference>
<dbReference type="InterPro" id="IPR049722">
    <property type="entry name" value="Prli42-like"/>
</dbReference>
<organism evidence="2 3">
    <name type="scientific">Oceanobacillus kimchii</name>
    <dbReference type="NCBI Taxonomy" id="746691"/>
    <lineage>
        <taxon>Bacteria</taxon>
        <taxon>Bacillati</taxon>
        <taxon>Bacillota</taxon>
        <taxon>Bacilli</taxon>
        <taxon>Bacillales</taxon>
        <taxon>Bacillaceae</taxon>
        <taxon>Oceanobacillus</taxon>
    </lineage>
</organism>
<comment type="caution">
    <text evidence="2">The sequence shown here is derived from an EMBL/GenBank/DDBJ whole genome shotgun (WGS) entry which is preliminary data.</text>
</comment>
<gene>
    <name evidence="2" type="ORF">MACH08_22980</name>
</gene>
<accession>A0ABQ5TLP4</accession>
<keyword evidence="1" id="KW-0472">Membrane</keyword>
<keyword evidence="3" id="KW-1185">Reference proteome</keyword>
<name>A0ABQ5TLP4_9BACI</name>
<dbReference type="RefSeq" id="WP_017796975.1">
    <property type="nucleotide sequence ID" value="NZ_BSKO01000001.1"/>
</dbReference>
<proteinExistence type="predicted"/>
<reference evidence="2 3" key="1">
    <citation type="submission" date="2023-02" db="EMBL/GenBank/DDBJ databases">
        <title>Oceanobacillus kimchii IFOP_LL358 isolated form Alexandrium catenella lab strain.</title>
        <authorList>
            <person name="Gajardo G."/>
            <person name="Ueki S."/>
            <person name="Maruyama F."/>
        </authorList>
    </citation>
    <scope>NUCLEOTIDE SEQUENCE [LARGE SCALE GENOMIC DNA]</scope>
    <source>
        <strain evidence="2 3">IFOP_LL358</strain>
    </source>
</reference>
<dbReference type="Proteomes" id="UP001275436">
    <property type="component" value="Unassembled WGS sequence"/>
</dbReference>
<sequence length="44" mass="5148">MTSKGNQSLKKKRSKRERRTKFIIYIMIFLMLISTITAGLAFII</sequence>
<keyword evidence="1" id="KW-1133">Transmembrane helix</keyword>
<evidence type="ECO:0000256" key="1">
    <source>
        <dbReference type="SAM" id="Phobius"/>
    </source>
</evidence>
<feature type="transmembrane region" description="Helical" evidence="1">
    <location>
        <begin position="21"/>
        <end position="43"/>
    </location>
</feature>
<evidence type="ECO:0000313" key="3">
    <source>
        <dbReference type="Proteomes" id="UP001275436"/>
    </source>
</evidence>